<comment type="function">
    <text evidence="4">Catalyzes the conversion of chorismate to isochorismate.</text>
</comment>
<feature type="active site" description="Proton acceptor" evidence="4">
    <location>
        <position position="220"/>
    </location>
</feature>
<dbReference type="EMBL" id="JBHRSA010000049">
    <property type="protein sequence ID" value="MFC3041425.1"/>
    <property type="molecule type" value="Genomic_DNA"/>
</dbReference>
<keyword evidence="4" id="KW-0474">Menaquinone biosynthesis</keyword>
<feature type="active site" description="Proton donor" evidence="4">
    <location>
        <position position="269"/>
    </location>
</feature>
<reference evidence="7" key="1">
    <citation type="journal article" date="2019" name="Int. J. Syst. Evol. Microbiol.">
        <title>The Global Catalogue of Microorganisms (GCM) 10K type strain sequencing project: providing services to taxonomists for standard genome sequencing and annotation.</title>
        <authorList>
            <consortium name="The Broad Institute Genomics Platform"/>
            <consortium name="The Broad Institute Genome Sequencing Center for Infectious Disease"/>
            <person name="Wu L."/>
            <person name="Ma J."/>
        </authorList>
    </citation>
    <scope>NUCLEOTIDE SEQUENCE [LARGE SCALE GENOMIC DNA]</scope>
    <source>
        <strain evidence="7">KCTC 13128</strain>
    </source>
</reference>
<dbReference type="Pfam" id="PF00425">
    <property type="entry name" value="Chorismate_bind"/>
    <property type="match status" value="1"/>
</dbReference>
<comment type="cofactor">
    <cofactor evidence="4">
        <name>Mg(2+)</name>
        <dbReference type="ChEBI" id="CHEBI:18420"/>
    </cofactor>
</comment>
<dbReference type="InterPro" id="IPR005801">
    <property type="entry name" value="ADC_synthase"/>
</dbReference>
<keyword evidence="3 4" id="KW-0413">Isomerase</keyword>
<comment type="pathway">
    <text evidence="4">Quinol/quinone metabolism; menaquinone biosynthesis.</text>
</comment>
<feature type="domain" description="Chorismate-utilising enzyme C-terminal" evidence="5">
    <location>
        <begin position="200"/>
        <end position="452"/>
    </location>
</feature>
<dbReference type="SUPFAM" id="SSF56322">
    <property type="entry name" value="ADC synthase"/>
    <property type="match status" value="1"/>
</dbReference>
<dbReference type="PANTHER" id="PTHR42839:SF1">
    <property type="entry name" value="ISOCHORISMATE SYNTHASE MENF"/>
    <property type="match status" value="1"/>
</dbReference>
<keyword evidence="7" id="KW-1185">Reference proteome</keyword>
<evidence type="ECO:0000256" key="4">
    <source>
        <dbReference type="HAMAP-Rule" id="MF_01935"/>
    </source>
</evidence>
<comment type="pathway">
    <text evidence="4">Quinol/quinone metabolism; 1,4-dihydroxy-2-naphthoate biosynthesis; 1,4-dihydroxy-2-naphthoate from chorismate: step 1/7.</text>
</comment>
<dbReference type="NCBIfam" id="TIGR00543">
    <property type="entry name" value="isochor_syn"/>
    <property type="match status" value="1"/>
</dbReference>
<evidence type="ECO:0000256" key="1">
    <source>
        <dbReference type="ARBA" id="ARBA00000799"/>
    </source>
</evidence>
<comment type="catalytic activity">
    <reaction evidence="1 4">
        <text>chorismate = isochorismate</text>
        <dbReference type="Rhea" id="RHEA:18985"/>
        <dbReference type="ChEBI" id="CHEBI:29748"/>
        <dbReference type="ChEBI" id="CHEBI:29780"/>
        <dbReference type="EC" id="5.4.4.2"/>
    </reaction>
</comment>
<dbReference type="Proteomes" id="UP001595279">
    <property type="component" value="Unassembled WGS sequence"/>
</dbReference>
<sequence>MIGIKDKTTEELLQRAIQSLDPNKYNSRLVSITEEINDTDPMEFFEAAKVAGKDRVFWTSTEDEFILVGAGNAWEIAAEQDRIESTEEQWEYVLKTAVIRNPYKVPGTGAVALGGMTFDPEKERSGLWESFRPSLFTIPEYIMTKQQGSCYLTINIQVCKNDHPVQLARQVQDTAKTLLTGGGTKLQNFRVSSKEEIAPQHWKETIRRATEKIQQGEAEKIVLARELRLTFDRGADISNIIRKLMKTQPNSYLFCFEKGDDCFLGATPERLVRLEEDKLLSACLAGTAPRGETKEEDERIGRELYHDRKNRQEHEFVVQMIRNALEHRCTDISIPEAPVLYPLKNLQHLYTPVAATLKDEYSIFDIVEQLHPTPALGGTPRQESLEFIRQNEQLDRGWYGAPVGWLDSNRNGEFAVAIRSSLIRGKEASLFAGCGVVADSNPEEEYQETKIKFLPMLSVLGE</sequence>
<dbReference type="HAMAP" id="MF_01935">
    <property type="entry name" value="MenF"/>
    <property type="match status" value="1"/>
</dbReference>
<comment type="caution">
    <text evidence="6">The sequence shown here is derived from an EMBL/GenBank/DDBJ whole genome shotgun (WGS) entry which is preliminary data.</text>
</comment>
<evidence type="ECO:0000313" key="6">
    <source>
        <dbReference type="EMBL" id="MFC3041425.1"/>
    </source>
</evidence>
<name>A0ABV7CZ31_9BACI</name>
<dbReference type="InterPro" id="IPR034681">
    <property type="entry name" value="MenF"/>
</dbReference>
<accession>A0ABV7CZ31</accession>
<gene>
    <name evidence="4" type="primary">menF</name>
    <name evidence="6" type="ORF">ACFOGI_14345</name>
</gene>
<dbReference type="EC" id="5.4.4.2" evidence="4"/>
<evidence type="ECO:0000313" key="7">
    <source>
        <dbReference type="Proteomes" id="UP001595279"/>
    </source>
</evidence>
<feature type="binding site" evidence="4">
    <location>
        <position position="313"/>
    </location>
    <ligand>
        <name>Mg(2+)</name>
        <dbReference type="ChEBI" id="CHEBI:18420"/>
    </ligand>
</feature>
<keyword evidence="4" id="KW-0479">Metal-binding</keyword>
<evidence type="ECO:0000256" key="3">
    <source>
        <dbReference type="ARBA" id="ARBA00023235"/>
    </source>
</evidence>
<proteinExistence type="inferred from homology"/>
<comment type="similarity">
    <text evidence="2 4">Belongs to the isochorismate synthase family.</text>
</comment>
<keyword evidence="4" id="KW-0460">Magnesium</keyword>
<dbReference type="PANTHER" id="PTHR42839">
    <property type="entry name" value="ISOCHORISMATE SYNTHASE ENTC"/>
    <property type="match status" value="1"/>
</dbReference>
<organism evidence="6 7">
    <name type="scientific">Virgibacillus xinjiangensis</name>
    <dbReference type="NCBI Taxonomy" id="393090"/>
    <lineage>
        <taxon>Bacteria</taxon>
        <taxon>Bacillati</taxon>
        <taxon>Bacillota</taxon>
        <taxon>Bacilli</taxon>
        <taxon>Bacillales</taxon>
        <taxon>Bacillaceae</taxon>
        <taxon>Virgibacillus</taxon>
    </lineage>
</organism>
<dbReference type="InterPro" id="IPR004561">
    <property type="entry name" value="IsoChor_synthase"/>
</dbReference>
<evidence type="ECO:0000259" key="5">
    <source>
        <dbReference type="Pfam" id="PF00425"/>
    </source>
</evidence>
<protein>
    <recommendedName>
        <fullName evidence="4">Isochorismate synthase MenF</fullName>
        <ecNumber evidence="4">5.4.4.2</ecNumber>
    </recommendedName>
    <alternativeName>
        <fullName evidence="4">Isochorismate mutase</fullName>
    </alternativeName>
</protein>
<dbReference type="Gene3D" id="3.60.120.10">
    <property type="entry name" value="Anthranilate synthase"/>
    <property type="match status" value="1"/>
</dbReference>
<feature type="binding site" evidence="4">
    <location>
        <position position="448"/>
    </location>
    <ligand>
        <name>Mg(2+)</name>
        <dbReference type="ChEBI" id="CHEBI:18420"/>
    </ligand>
</feature>
<dbReference type="RefSeq" id="WP_390273978.1">
    <property type="nucleotide sequence ID" value="NZ_JBHRSA010000049.1"/>
</dbReference>
<evidence type="ECO:0000256" key="2">
    <source>
        <dbReference type="ARBA" id="ARBA00005297"/>
    </source>
</evidence>
<dbReference type="InterPro" id="IPR015890">
    <property type="entry name" value="Chorismate_C"/>
</dbReference>